<dbReference type="InterPro" id="IPR021563">
    <property type="entry name" value="RILP_dimer"/>
</dbReference>
<keyword evidence="1" id="KW-0813">Transport</keyword>
<keyword evidence="2" id="KW-0653">Protein transport</keyword>
<keyword evidence="3 4" id="KW-0175">Coiled coil</keyword>
<dbReference type="AlphaFoldDB" id="A0A085NK23"/>
<dbReference type="PANTHER" id="PTHR21502:SF4">
    <property type="entry name" value="RILP-LIKE PROTEIN HOMOLOG"/>
    <property type="match status" value="1"/>
</dbReference>
<dbReference type="PANTHER" id="PTHR21502">
    <property type="entry name" value="ZINC FINGER PROTEIN DZIP1"/>
    <property type="match status" value="1"/>
</dbReference>
<feature type="domain" description="RH2" evidence="6">
    <location>
        <begin position="294"/>
        <end position="367"/>
    </location>
</feature>
<feature type="domain" description="RH1" evidence="5">
    <location>
        <begin position="7"/>
        <end position="95"/>
    </location>
</feature>
<evidence type="ECO:0000256" key="4">
    <source>
        <dbReference type="SAM" id="Coils"/>
    </source>
</evidence>
<dbReference type="GO" id="GO:0005737">
    <property type="term" value="C:cytoplasm"/>
    <property type="evidence" value="ECO:0007669"/>
    <property type="project" value="TreeGrafter"/>
</dbReference>
<dbReference type="Gene3D" id="1.20.58.1770">
    <property type="match status" value="1"/>
</dbReference>
<evidence type="ECO:0008006" key="8">
    <source>
        <dbReference type="Google" id="ProtNLM"/>
    </source>
</evidence>
<dbReference type="Proteomes" id="UP000030758">
    <property type="component" value="Unassembled WGS sequence"/>
</dbReference>
<evidence type="ECO:0000313" key="7">
    <source>
        <dbReference type="EMBL" id="KFD69819.1"/>
    </source>
</evidence>
<dbReference type="GO" id="GO:0051959">
    <property type="term" value="F:dynein light intermediate chain binding"/>
    <property type="evidence" value="ECO:0007669"/>
    <property type="project" value="TreeGrafter"/>
</dbReference>
<feature type="coiled-coil region" evidence="4">
    <location>
        <begin position="68"/>
        <end position="181"/>
    </location>
</feature>
<accession>A0A085NK23</accession>
<dbReference type="GO" id="GO:0031267">
    <property type="term" value="F:small GTPase binding"/>
    <property type="evidence" value="ECO:0007669"/>
    <property type="project" value="TreeGrafter"/>
</dbReference>
<dbReference type="PROSITE" id="PS51777">
    <property type="entry name" value="RH2"/>
    <property type="match status" value="1"/>
</dbReference>
<evidence type="ECO:0000256" key="1">
    <source>
        <dbReference type="ARBA" id="ARBA00022448"/>
    </source>
</evidence>
<dbReference type="Gene3D" id="6.10.230.10">
    <property type="match status" value="1"/>
</dbReference>
<name>A0A085NK23_9BILA</name>
<evidence type="ECO:0000256" key="2">
    <source>
        <dbReference type="ARBA" id="ARBA00022927"/>
    </source>
</evidence>
<feature type="coiled-coil region" evidence="4">
    <location>
        <begin position="225"/>
        <end position="277"/>
    </location>
</feature>
<dbReference type="GO" id="GO:0046983">
    <property type="term" value="F:protein dimerization activity"/>
    <property type="evidence" value="ECO:0007669"/>
    <property type="project" value="InterPro"/>
</dbReference>
<dbReference type="GO" id="GO:0036064">
    <property type="term" value="C:ciliary basal body"/>
    <property type="evidence" value="ECO:0007669"/>
    <property type="project" value="TreeGrafter"/>
</dbReference>
<dbReference type="InterPro" id="IPR034743">
    <property type="entry name" value="RH1"/>
</dbReference>
<organism evidence="7">
    <name type="scientific">Trichuris suis</name>
    <name type="common">pig whipworm</name>
    <dbReference type="NCBI Taxonomy" id="68888"/>
    <lineage>
        <taxon>Eukaryota</taxon>
        <taxon>Metazoa</taxon>
        <taxon>Ecdysozoa</taxon>
        <taxon>Nematoda</taxon>
        <taxon>Enoplea</taxon>
        <taxon>Dorylaimia</taxon>
        <taxon>Trichinellida</taxon>
        <taxon>Trichuridae</taxon>
        <taxon>Trichuris</taxon>
    </lineage>
</organism>
<dbReference type="InterPro" id="IPR034744">
    <property type="entry name" value="RH2"/>
</dbReference>
<dbReference type="InterPro" id="IPR051241">
    <property type="entry name" value="DZIP_RILPL"/>
</dbReference>
<reference evidence="7" key="1">
    <citation type="journal article" date="2014" name="Nat. Genet.">
        <title>Genome and transcriptome of the porcine whipworm Trichuris suis.</title>
        <authorList>
            <person name="Jex A.R."/>
            <person name="Nejsum P."/>
            <person name="Schwarz E.M."/>
            <person name="Hu L."/>
            <person name="Young N.D."/>
            <person name="Hall R.S."/>
            <person name="Korhonen P.K."/>
            <person name="Liao S."/>
            <person name="Thamsborg S."/>
            <person name="Xia J."/>
            <person name="Xu P."/>
            <person name="Wang S."/>
            <person name="Scheerlinck J.P."/>
            <person name="Hofmann A."/>
            <person name="Sternberg P.W."/>
            <person name="Wang J."/>
            <person name="Gasser R.B."/>
        </authorList>
    </citation>
    <scope>NUCLEOTIDE SEQUENCE [LARGE SCALE GENOMIC DNA]</scope>
    <source>
        <strain evidence="7">DCEP-RM93F</strain>
    </source>
</reference>
<protein>
    <recommendedName>
        <fullName evidence="8">RH1 domain-containing protein</fullName>
    </recommendedName>
</protein>
<evidence type="ECO:0000259" key="6">
    <source>
        <dbReference type="PROSITE" id="PS51777"/>
    </source>
</evidence>
<dbReference type="GO" id="GO:0015031">
    <property type="term" value="P:protein transport"/>
    <property type="evidence" value="ECO:0007669"/>
    <property type="project" value="UniProtKB-KW"/>
</dbReference>
<dbReference type="PROSITE" id="PS51776">
    <property type="entry name" value="RH1"/>
    <property type="match status" value="1"/>
</dbReference>
<dbReference type="CDD" id="cd14445">
    <property type="entry name" value="RILP-like"/>
    <property type="match status" value="1"/>
</dbReference>
<evidence type="ECO:0000259" key="5">
    <source>
        <dbReference type="PROSITE" id="PS51776"/>
    </source>
</evidence>
<dbReference type="GO" id="GO:0060271">
    <property type="term" value="P:cilium assembly"/>
    <property type="evidence" value="ECO:0007669"/>
    <property type="project" value="TreeGrafter"/>
</dbReference>
<dbReference type="Pfam" id="PF09744">
    <property type="entry name" value="RH1"/>
    <property type="match status" value="1"/>
</dbReference>
<dbReference type="EMBL" id="KL367492">
    <property type="protein sequence ID" value="KFD69819.1"/>
    <property type="molecule type" value="Genomic_DNA"/>
</dbReference>
<gene>
    <name evidence="7" type="ORF">M514_06156</name>
</gene>
<proteinExistence type="predicted"/>
<dbReference type="Pfam" id="PF11461">
    <property type="entry name" value="RILP"/>
    <property type="match status" value="1"/>
</dbReference>
<sequence>MVSAQVSTMSFTDSPSRHITVVDIYDLAAVIGKDFERLIEQFGSESFAELVPKVISALELLESFAGRNERESQEIDRLSLAVSRLEADKLEKKEGIIKFQQELEQIEENYKAEIRQSMDMVRKLQEENKRLCRALQSKELSPVETISSEEIEAIFGLRDTVDHQRDRLKSVEKELAEKTLEVEQASCGALSTAMCSSSAVFYAAFAILQCSTYQFIIALALLAWLQDSTDRLERVNKELARKYKAVRLQGRSLVEEKTELISRLQDAEKAILALQLRLGETVKLHEQSLDPDHVPKFTLAELREVLQEKNSLKARVMELEEELAQLRPSYDSSISKGEEEVLVYGPINREPEEKLYPWKYAKKNSGIRRFFRLITKNSESACSSPRRSACTSPREPQRKIYHSVNWRKLDLDIAMAASCQFSGEVLYTRDPELDSQQ</sequence>
<evidence type="ECO:0000256" key="3">
    <source>
        <dbReference type="ARBA" id="ARBA00023054"/>
    </source>
</evidence>
<dbReference type="SUPFAM" id="SSF161256">
    <property type="entry name" value="RILP dimerisation region"/>
    <property type="match status" value="1"/>
</dbReference>